<keyword evidence="4 10" id="KW-0067">ATP-binding</keyword>
<evidence type="ECO:0000313" key="11">
    <source>
        <dbReference type="Proteomes" id="UP000199322"/>
    </source>
</evidence>
<dbReference type="PROSITE" id="PS50893">
    <property type="entry name" value="ABC_TRANSPORTER_2"/>
    <property type="match status" value="1"/>
</dbReference>
<dbReference type="PANTHER" id="PTHR43394:SF1">
    <property type="entry name" value="ATP-BINDING CASSETTE SUB-FAMILY B MEMBER 10, MITOCHONDRIAL"/>
    <property type="match status" value="1"/>
</dbReference>
<feature type="domain" description="ABC transmembrane type-1" evidence="9">
    <location>
        <begin position="18"/>
        <end position="300"/>
    </location>
</feature>
<sequence length="531" mass="62607">MKKILNFKEKSNLLKISFLILFSFLGVALYYLIPYFTKYLIDDLIMEQNLNSIKIWIIITVIFSVGLHIYTFYFQKYLWDKIPVQLSNKIRKKIIKKVLNIKKHDYKNIDKGELLNIILQDSSNYSNVFVTYYATGINSILRIIFGYIILLLISPELTIISLLFIPFYIFSMVINRKKLEKYSLSERLAADQFILMANKIIEGKTSINLNNKENFFLKKFENKKNNWQNERIKYSYWYNFTVEIPNFLSTISTFLVLGVGSYQVIQNQLSLGSLVMFSQYSTMLFEPLHHIVQAVIQKKANKPILKRVNDFYNRTNEDIDFENTDKLIEIRNYNVINEADKILYKIENLIIENKPGLYLIKGDNGSGKSTFFNLISKINDYRENQDKNEYIFKINKDVSSNLSYQGNQIFIFEGTVKENIIFGDKEENYENIERLLNISNSSKFIDMKNIGLSLGEKQKINLARIFNQSEKDIILFDEPTNNLDKKTKEKLVEKIMELKKDKIIFVISHLDDFDKIADKKYEIKNNKLLEY</sequence>
<gene>
    <name evidence="10" type="ORF">SAMN04488588_1630</name>
</gene>
<evidence type="ECO:0000259" key="9">
    <source>
        <dbReference type="PROSITE" id="PS50929"/>
    </source>
</evidence>
<dbReference type="CDD" id="cd07346">
    <property type="entry name" value="ABC_6TM_exporters"/>
    <property type="match status" value="1"/>
</dbReference>
<dbReference type="PANTHER" id="PTHR43394">
    <property type="entry name" value="ATP-DEPENDENT PERMEASE MDL1, MITOCHONDRIAL"/>
    <property type="match status" value="1"/>
</dbReference>
<evidence type="ECO:0000313" key="10">
    <source>
        <dbReference type="EMBL" id="SDC70278.1"/>
    </source>
</evidence>
<dbReference type="InterPro" id="IPR027417">
    <property type="entry name" value="P-loop_NTPase"/>
</dbReference>
<keyword evidence="2 7" id="KW-0812">Transmembrane</keyword>
<dbReference type="InterPro" id="IPR003593">
    <property type="entry name" value="AAA+_ATPase"/>
</dbReference>
<dbReference type="InterPro" id="IPR036640">
    <property type="entry name" value="ABC1_TM_sf"/>
</dbReference>
<keyword evidence="11" id="KW-1185">Reference proteome</keyword>
<keyword evidence="3" id="KW-0547">Nucleotide-binding</keyword>
<dbReference type="GO" id="GO:0015421">
    <property type="term" value="F:ABC-type oligopeptide transporter activity"/>
    <property type="evidence" value="ECO:0007669"/>
    <property type="project" value="TreeGrafter"/>
</dbReference>
<dbReference type="RefSeq" id="WP_091404644.1">
    <property type="nucleotide sequence ID" value="NZ_FMYV01000006.1"/>
</dbReference>
<dbReference type="InterPro" id="IPR039421">
    <property type="entry name" value="Type_1_exporter"/>
</dbReference>
<evidence type="ECO:0000256" key="3">
    <source>
        <dbReference type="ARBA" id="ARBA00022741"/>
    </source>
</evidence>
<evidence type="ECO:0000259" key="8">
    <source>
        <dbReference type="PROSITE" id="PS50893"/>
    </source>
</evidence>
<keyword evidence="5 7" id="KW-1133">Transmembrane helix</keyword>
<dbReference type="STRING" id="28234.SAMN04488588_1630"/>
<organism evidence="10 11">
    <name type="scientific">Geotoga petraea</name>
    <dbReference type="NCBI Taxonomy" id="28234"/>
    <lineage>
        <taxon>Bacteria</taxon>
        <taxon>Thermotogati</taxon>
        <taxon>Thermotogota</taxon>
        <taxon>Thermotogae</taxon>
        <taxon>Petrotogales</taxon>
        <taxon>Petrotogaceae</taxon>
        <taxon>Geotoga</taxon>
    </lineage>
</organism>
<name>A0A1G6NRB9_9BACT</name>
<reference evidence="10 11" key="1">
    <citation type="submission" date="2016-10" db="EMBL/GenBank/DDBJ databases">
        <authorList>
            <person name="de Groot N.N."/>
        </authorList>
    </citation>
    <scope>NUCLEOTIDE SEQUENCE [LARGE SCALE GENOMIC DNA]</scope>
    <source>
        <strain evidence="10 11">WG14</strain>
    </source>
</reference>
<evidence type="ECO:0000256" key="7">
    <source>
        <dbReference type="SAM" id="Phobius"/>
    </source>
</evidence>
<feature type="transmembrane region" description="Helical" evidence="7">
    <location>
        <begin position="53"/>
        <end position="73"/>
    </location>
</feature>
<proteinExistence type="predicted"/>
<dbReference type="InterPro" id="IPR017871">
    <property type="entry name" value="ABC_transporter-like_CS"/>
</dbReference>
<keyword evidence="6 7" id="KW-0472">Membrane</keyword>
<dbReference type="InterPro" id="IPR003439">
    <property type="entry name" value="ABC_transporter-like_ATP-bd"/>
</dbReference>
<dbReference type="Pfam" id="PF00664">
    <property type="entry name" value="ABC_membrane"/>
    <property type="match status" value="1"/>
</dbReference>
<dbReference type="SUPFAM" id="SSF90123">
    <property type="entry name" value="ABC transporter transmembrane region"/>
    <property type="match status" value="1"/>
</dbReference>
<protein>
    <submittedName>
        <fullName evidence="10">ATP-binding cassette, subfamily B</fullName>
    </submittedName>
</protein>
<dbReference type="GO" id="GO:0005524">
    <property type="term" value="F:ATP binding"/>
    <property type="evidence" value="ECO:0007669"/>
    <property type="project" value="UniProtKB-KW"/>
</dbReference>
<dbReference type="SMART" id="SM00382">
    <property type="entry name" value="AAA"/>
    <property type="match status" value="1"/>
</dbReference>
<evidence type="ECO:0000256" key="6">
    <source>
        <dbReference type="ARBA" id="ARBA00023136"/>
    </source>
</evidence>
<evidence type="ECO:0000256" key="1">
    <source>
        <dbReference type="ARBA" id="ARBA00004651"/>
    </source>
</evidence>
<evidence type="ECO:0000256" key="4">
    <source>
        <dbReference type="ARBA" id="ARBA00022840"/>
    </source>
</evidence>
<dbReference type="AlphaFoldDB" id="A0A1G6NRB9"/>
<dbReference type="InterPro" id="IPR011527">
    <property type="entry name" value="ABC1_TM_dom"/>
</dbReference>
<dbReference type="SUPFAM" id="SSF52540">
    <property type="entry name" value="P-loop containing nucleoside triphosphate hydrolases"/>
    <property type="match status" value="1"/>
</dbReference>
<dbReference type="Proteomes" id="UP000199322">
    <property type="component" value="Unassembled WGS sequence"/>
</dbReference>
<dbReference type="Gene3D" id="3.40.50.300">
    <property type="entry name" value="P-loop containing nucleotide triphosphate hydrolases"/>
    <property type="match status" value="1"/>
</dbReference>
<dbReference type="Gene3D" id="1.20.1560.10">
    <property type="entry name" value="ABC transporter type 1, transmembrane domain"/>
    <property type="match status" value="1"/>
</dbReference>
<dbReference type="PROSITE" id="PS50929">
    <property type="entry name" value="ABC_TM1F"/>
    <property type="match status" value="1"/>
</dbReference>
<feature type="domain" description="ABC transporter" evidence="8">
    <location>
        <begin position="330"/>
        <end position="531"/>
    </location>
</feature>
<dbReference type="GO" id="GO:0005886">
    <property type="term" value="C:plasma membrane"/>
    <property type="evidence" value="ECO:0007669"/>
    <property type="project" value="UniProtKB-SubCell"/>
</dbReference>
<dbReference type="GO" id="GO:0016887">
    <property type="term" value="F:ATP hydrolysis activity"/>
    <property type="evidence" value="ECO:0007669"/>
    <property type="project" value="InterPro"/>
</dbReference>
<evidence type="ECO:0000256" key="5">
    <source>
        <dbReference type="ARBA" id="ARBA00022989"/>
    </source>
</evidence>
<evidence type="ECO:0000256" key="2">
    <source>
        <dbReference type="ARBA" id="ARBA00022692"/>
    </source>
</evidence>
<accession>A0A1G6NRB9</accession>
<feature type="transmembrane region" description="Helical" evidence="7">
    <location>
        <begin position="12"/>
        <end position="33"/>
    </location>
</feature>
<dbReference type="EMBL" id="FMYV01000006">
    <property type="protein sequence ID" value="SDC70278.1"/>
    <property type="molecule type" value="Genomic_DNA"/>
</dbReference>
<dbReference type="Pfam" id="PF00005">
    <property type="entry name" value="ABC_tran"/>
    <property type="match status" value="1"/>
</dbReference>
<dbReference type="PROSITE" id="PS00211">
    <property type="entry name" value="ABC_TRANSPORTER_1"/>
    <property type="match status" value="1"/>
</dbReference>
<comment type="subcellular location">
    <subcellularLocation>
        <location evidence="1">Cell membrane</location>
        <topology evidence="1">Multi-pass membrane protein</topology>
    </subcellularLocation>
</comment>